<accession>A0ABW3NBC3</accession>
<dbReference type="InterPro" id="IPR002864">
    <property type="entry name" value="Acyl-ACP_thioesterase_NHD"/>
</dbReference>
<keyword evidence="5" id="KW-1185">Reference proteome</keyword>
<dbReference type="CDD" id="cd00586">
    <property type="entry name" value="4HBT"/>
    <property type="match status" value="1"/>
</dbReference>
<gene>
    <name evidence="4" type="ORF">ACFQ1Q_13510</name>
</gene>
<evidence type="ECO:0000256" key="1">
    <source>
        <dbReference type="ARBA" id="ARBA00005953"/>
    </source>
</evidence>
<dbReference type="Pfam" id="PF01643">
    <property type="entry name" value="Acyl-ACP_TE"/>
    <property type="match status" value="1"/>
</dbReference>
<comment type="caution">
    <text evidence="4">The sequence shown here is derived from an EMBL/GenBank/DDBJ whole genome shotgun (WGS) entry which is preliminary data.</text>
</comment>
<dbReference type="SUPFAM" id="SSF54637">
    <property type="entry name" value="Thioesterase/thiol ester dehydrase-isomerase"/>
    <property type="match status" value="1"/>
</dbReference>
<name>A0ABW3NBC3_9FLAO</name>
<dbReference type="InterPro" id="IPR050563">
    <property type="entry name" value="4-hydroxybenzoyl-CoA_TE"/>
</dbReference>
<dbReference type="GO" id="GO:0016787">
    <property type="term" value="F:hydrolase activity"/>
    <property type="evidence" value="ECO:0007669"/>
    <property type="project" value="UniProtKB-KW"/>
</dbReference>
<dbReference type="Gene3D" id="3.10.129.10">
    <property type="entry name" value="Hotdog Thioesterase"/>
    <property type="match status" value="1"/>
</dbReference>
<evidence type="ECO:0000313" key="5">
    <source>
        <dbReference type="Proteomes" id="UP001597013"/>
    </source>
</evidence>
<dbReference type="PANTHER" id="PTHR31793:SF27">
    <property type="entry name" value="NOVEL THIOESTERASE SUPERFAMILY DOMAIN AND SAPOSIN A-TYPE DOMAIN CONTAINING PROTEIN (0610012H03RIK)"/>
    <property type="match status" value="1"/>
</dbReference>
<evidence type="ECO:0000259" key="3">
    <source>
        <dbReference type="Pfam" id="PF01643"/>
    </source>
</evidence>
<dbReference type="EC" id="3.1.2.-" evidence="4"/>
<dbReference type="InterPro" id="IPR029069">
    <property type="entry name" value="HotDog_dom_sf"/>
</dbReference>
<proteinExistence type="inferred from homology"/>
<feature type="domain" description="Acyl-ACP thioesterase N-terminal hotdog" evidence="3">
    <location>
        <begin position="4"/>
        <end position="124"/>
    </location>
</feature>
<evidence type="ECO:0000313" key="4">
    <source>
        <dbReference type="EMBL" id="MFD1064268.1"/>
    </source>
</evidence>
<reference evidence="5" key="1">
    <citation type="journal article" date="2019" name="Int. J. Syst. Evol. Microbiol.">
        <title>The Global Catalogue of Microorganisms (GCM) 10K type strain sequencing project: providing services to taxonomists for standard genome sequencing and annotation.</title>
        <authorList>
            <consortium name="The Broad Institute Genomics Platform"/>
            <consortium name="The Broad Institute Genome Sequencing Center for Infectious Disease"/>
            <person name="Wu L."/>
            <person name="Ma J."/>
        </authorList>
    </citation>
    <scope>NUCLEOTIDE SEQUENCE [LARGE SCALE GENOMIC DNA]</scope>
    <source>
        <strain evidence="5">CCUG 62215</strain>
    </source>
</reference>
<protein>
    <submittedName>
        <fullName evidence="4">Acyl-CoA thioesterase</fullName>
        <ecNumber evidence="4">3.1.2.-</ecNumber>
    </submittedName>
</protein>
<keyword evidence="2 4" id="KW-0378">Hydrolase</keyword>
<dbReference type="RefSeq" id="WP_386132553.1">
    <property type="nucleotide sequence ID" value="NZ_JBHTJL010000016.1"/>
</dbReference>
<organism evidence="4 5">
    <name type="scientific">Winogradskyella litorisediminis</name>
    <dbReference type="NCBI Taxonomy" id="1156618"/>
    <lineage>
        <taxon>Bacteria</taxon>
        <taxon>Pseudomonadati</taxon>
        <taxon>Bacteroidota</taxon>
        <taxon>Flavobacteriia</taxon>
        <taxon>Flavobacteriales</taxon>
        <taxon>Flavobacteriaceae</taxon>
        <taxon>Winogradskyella</taxon>
    </lineage>
</organism>
<dbReference type="EMBL" id="JBHTJL010000016">
    <property type="protein sequence ID" value="MFD1064268.1"/>
    <property type="molecule type" value="Genomic_DNA"/>
</dbReference>
<sequence>MQIFTKEIIVSESDLDQLNHVNNVTYVQWVQDIAEAHWLQNASDSILENYFWVLVKHTIEYKGQAFLGDSLIVKTFVESSEGVISVRKVEIFKDEKLIISSETKWCFMDMKTKRPTRITPQIATLFN</sequence>
<evidence type="ECO:0000256" key="2">
    <source>
        <dbReference type="ARBA" id="ARBA00022801"/>
    </source>
</evidence>
<dbReference type="PANTHER" id="PTHR31793">
    <property type="entry name" value="4-HYDROXYBENZOYL-COA THIOESTERASE FAMILY MEMBER"/>
    <property type="match status" value="1"/>
</dbReference>
<comment type="similarity">
    <text evidence="1">Belongs to the 4-hydroxybenzoyl-CoA thioesterase family.</text>
</comment>
<dbReference type="Proteomes" id="UP001597013">
    <property type="component" value="Unassembled WGS sequence"/>
</dbReference>